<gene>
    <name evidence="1" type="ORF">MENTE1834_LOCUS32068</name>
</gene>
<evidence type="ECO:0000313" key="2">
    <source>
        <dbReference type="Proteomes" id="UP001497535"/>
    </source>
</evidence>
<sequence>MPSFTFYLYRLRPKTRLFGYFLGKCACPPYPPSSLVSLLPHLPLLHILANAFPLSFKQPTRAHHHCK</sequence>
<comment type="caution">
    <text evidence="1">The sequence shown here is derived from an EMBL/GenBank/DDBJ whole genome shotgun (WGS) entry which is preliminary data.</text>
</comment>
<proteinExistence type="predicted"/>
<dbReference type="Proteomes" id="UP001497535">
    <property type="component" value="Unassembled WGS sequence"/>
</dbReference>
<dbReference type="EMBL" id="CAVMJV010000054">
    <property type="protein sequence ID" value="CAK5084668.1"/>
    <property type="molecule type" value="Genomic_DNA"/>
</dbReference>
<evidence type="ECO:0000313" key="1">
    <source>
        <dbReference type="EMBL" id="CAK5084668.1"/>
    </source>
</evidence>
<name>A0ACB1A2W9_MELEN</name>
<keyword evidence="2" id="KW-1185">Reference proteome</keyword>
<reference evidence="1" key="1">
    <citation type="submission" date="2023-11" db="EMBL/GenBank/DDBJ databases">
        <authorList>
            <person name="Poullet M."/>
        </authorList>
    </citation>
    <scope>NUCLEOTIDE SEQUENCE</scope>
    <source>
        <strain evidence="1">E1834</strain>
    </source>
</reference>
<accession>A0ACB1A2W9</accession>
<organism evidence="1 2">
    <name type="scientific">Meloidogyne enterolobii</name>
    <name type="common">Root-knot nematode worm</name>
    <name type="synonym">Meloidogyne mayaguensis</name>
    <dbReference type="NCBI Taxonomy" id="390850"/>
    <lineage>
        <taxon>Eukaryota</taxon>
        <taxon>Metazoa</taxon>
        <taxon>Ecdysozoa</taxon>
        <taxon>Nematoda</taxon>
        <taxon>Chromadorea</taxon>
        <taxon>Rhabditida</taxon>
        <taxon>Tylenchina</taxon>
        <taxon>Tylenchomorpha</taxon>
        <taxon>Tylenchoidea</taxon>
        <taxon>Meloidogynidae</taxon>
        <taxon>Meloidogyninae</taxon>
        <taxon>Meloidogyne</taxon>
    </lineage>
</organism>
<protein>
    <submittedName>
        <fullName evidence="1">Uncharacterized protein</fullName>
    </submittedName>
</protein>